<keyword evidence="9" id="KW-1185">Reference proteome</keyword>
<dbReference type="InterPro" id="IPR054502">
    <property type="entry name" value="bHLH-TF_ACT-like_plant"/>
</dbReference>
<dbReference type="GO" id="GO:0003700">
    <property type="term" value="F:DNA-binding transcription factor activity"/>
    <property type="evidence" value="ECO:0007669"/>
    <property type="project" value="TreeGrafter"/>
</dbReference>
<evidence type="ECO:0000256" key="4">
    <source>
        <dbReference type="ARBA" id="ARBA00023242"/>
    </source>
</evidence>
<comment type="subcellular location">
    <subcellularLocation>
        <location evidence="1">Nucleus</location>
    </subcellularLocation>
</comment>
<dbReference type="Pfam" id="PF14215">
    <property type="entry name" value="bHLH-MYC_N"/>
    <property type="match status" value="1"/>
</dbReference>
<sequence length="446" mass="50491">MSGIMDIVELLSPFVETKAWDYVVVWKYGNDPTSFIEWMGCCCCGGNIEKVKMKEEMAEKYNMAPICRDTLFPHPVRTKTCEALAKLPFAMSLYSSVHGEVAISQQPRWLIQEDSIGTQVLIPILGGLVELFTEKPIPRDINIVEFISAFCCVSIKQEAMSAQSYTNMNFNEHYYPLTPGLSAENHSSSNPSIEGPSNGSNPSIEHLLFDSKFECLVPHECLNQPVEISPISKVKSQGYNKTLSFHYGNGEEDKEESAKEPQKEMYHAKNLITERNRRNRIKKGLFILRSLVPNITKMDRAAILDDAIEYIKELQRQKIELQEKVDVLDVEDCKKNTLQMSVQGDKEQPLSELNQSSSYSIRKTEMELQVEVNHVGETSLMIKLCCEMKRGGFSKLMEAIDSFGLHVVNANMTTINGKVLIILMVEATPQDIHSTKLREYLIQQTS</sequence>
<dbReference type="Pfam" id="PF00010">
    <property type="entry name" value="HLH"/>
    <property type="match status" value="1"/>
</dbReference>
<dbReference type="InterPro" id="IPR025610">
    <property type="entry name" value="MYC/MYB_N"/>
</dbReference>
<dbReference type="SMART" id="SM00353">
    <property type="entry name" value="HLH"/>
    <property type="match status" value="1"/>
</dbReference>
<evidence type="ECO:0000259" key="7">
    <source>
        <dbReference type="PROSITE" id="PS50888"/>
    </source>
</evidence>
<dbReference type="InterPro" id="IPR036638">
    <property type="entry name" value="HLH_DNA-bd_sf"/>
</dbReference>
<dbReference type="Gramene" id="Psat04G0369000-T1">
    <property type="protein sequence ID" value="KAI5419616.1"/>
    <property type="gene ID" value="KIW84_043690"/>
</dbReference>
<dbReference type="Gramene" id="PSAT_LOCUS16636_t1">
    <property type="protein sequence ID" value="CAL5197070.1"/>
    <property type="gene ID" value="PSAT_LOCUS16636"/>
</dbReference>
<feature type="region of interest" description="Disordered" evidence="6">
    <location>
        <begin position="181"/>
        <end position="201"/>
    </location>
</feature>
<protein>
    <recommendedName>
        <fullName evidence="7">BHLH domain-containing protein</fullName>
    </recommendedName>
</protein>
<dbReference type="PANTHER" id="PTHR31945:SF63">
    <property type="entry name" value="TRANSCRIPTION FACTOR BHLH90"/>
    <property type="match status" value="1"/>
</dbReference>
<organism evidence="8 9">
    <name type="scientific">Pisum sativum</name>
    <name type="common">Garden pea</name>
    <name type="synonym">Lathyrus oleraceus</name>
    <dbReference type="NCBI Taxonomy" id="3888"/>
    <lineage>
        <taxon>Eukaryota</taxon>
        <taxon>Viridiplantae</taxon>
        <taxon>Streptophyta</taxon>
        <taxon>Embryophyta</taxon>
        <taxon>Tracheophyta</taxon>
        <taxon>Spermatophyta</taxon>
        <taxon>Magnoliopsida</taxon>
        <taxon>eudicotyledons</taxon>
        <taxon>Gunneridae</taxon>
        <taxon>Pentapetalae</taxon>
        <taxon>rosids</taxon>
        <taxon>fabids</taxon>
        <taxon>Fabales</taxon>
        <taxon>Fabaceae</taxon>
        <taxon>Papilionoideae</taxon>
        <taxon>50 kb inversion clade</taxon>
        <taxon>NPAAA clade</taxon>
        <taxon>Hologalegina</taxon>
        <taxon>IRL clade</taxon>
        <taxon>Fabeae</taxon>
        <taxon>Lathyrus</taxon>
    </lineage>
</organism>
<dbReference type="GO" id="GO:0043565">
    <property type="term" value="F:sequence-specific DNA binding"/>
    <property type="evidence" value="ECO:0007669"/>
    <property type="project" value="TreeGrafter"/>
</dbReference>
<evidence type="ECO:0000256" key="1">
    <source>
        <dbReference type="ARBA" id="ARBA00004123"/>
    </source>
</evidence>
<dbReference type="OrthoDB" id="1890947at2759"/>
<feature type="domain" description="BHLH" evidence="7">
    <location>
        <begin position="265"/>
        <end position="314"/>
    </location>
</feature>
<dbReference type="EMBL" id="JAMSHJ010000004">
    <property type="protein sequence ID" value="KAI5419616.1"/>
    <property type="molecule type" value="Genomic_DNA"/>
</dbReference>
<dbReference type="InterPro" id="IPR011598">
    <property type="entry name" value="bHLH_dom"/>
</dbReference>
<comment type="caution">
    <text evidence="8">The sequence shown here is derived from an EMBL/GenBank/DDBJ whole genome shotgun (WGS) entry which is preliminary data.</text>
</comment>
<keyword evidence="4" id="KW-0539">Nucleus</keyword>
<keyword evidence="3" id="KW-0804">Transcription</keyword>
<evidence type="ECO:0000256" key="5">
    <source>
        <dbReference type="SAM" id="Coils"/>
    </source>
</evidence>
<dbReference type="Proteomes" id="UP001058974">
    <property type="component" value="Chromosome 4"/>
</dbReference>
<dbReference type="AlphaFoldDB" id="A0A9D5AUD7"/>
<dbReference type="SUPFAM" id="SSF47459">
    <property type="entry name" value="HLH, helix-loop-helix DNA-binding domain"/>
    <property type="match status" value="1"/>
</dbReference>
<dbReference type="Gene3D" id="4.10.280.10">
    <property type="entry name" value="Helix-loop-helix DNA-binding domain"/>
    <property type="match status" value="1"/>
</dbReference>
<dbReference type="GO" id="GO:0005634">
    <property type="term" value="C:nucleus"/>
    <property type="evidence" value="ECO:0007669"/>
    <property type="project" value="UniProtKB-SubCell"/>
</dbReference>
<evidence type="ECO:0000256" key="6">
    <source>
        <dbReference type="SAM" id="MobiDB-lite"/>
    </source>
</evidence>
<dbReference type="GO" id="GO:0046983">
    <property type="term" value="F:protein dimerization activity"/>
    <property type="evidence" value="ECO:0007669"/>
    <property type="project" value="InterPro"/>
</dbReference>
<gene>
    <name evidence="8" type="ORF">KIW84_043690</name>
</gene>
<feature type="coiled-coil region" evidence="5">
    <location>
        <begin position="304"/>
        <end position="331"/>
    </location>
</feature>
<name>A0A9D5AUD7_PEA</name>
<dbReference type="Pfam" id="PF22754">
    <property type="entry name" value="bHLH-TF_ACT-like_plant"/>
    <property type="match status" value="1"/>
</dbReference>
<evidence type="ECO:0000256" key="3">
    <source>
        <dbReference type="ARBA" id="ARBA00023163"/>
    </source>
</evidence>
<reference evidence="8 9" key="1">
    <citation type="journal article" date="2022" name="Nat. Genet.">
        <title>Improved pea reference genome and pan-genome highlight genomic features and evolutionary characteristics.</title>
        <authorList>
            <person name="Yang T."/>
            <person name="Liu R."/>
            <person name="Luo Y."/>
            <person name="Hu S."/>
            <person name="Wang D."/>
            <person name="Wang C."/>
            <person name="Pandey M.K."/>
            <person name="Ge S."/>
            <person name="Xu Q."/>
            <person name="Li N."/>
            <person name="Li G."/>
            <person name="Huang Y."/>
            <person name="Saxena R.K."/>
            <person name="Ji Y."/>
            <person name="Li M."/>
            <person name="Yan X."/>
            <person name="He Y."/>
            <person name="Liu Y."/>
            <person name="Wang X."/>
            <person name="Xiang C."/>
            <person name="Varshney R.K."/>
            <person name="Ding H."/>
            <person name="Gao S."/>
            <person name="Zong X."/>
        </authorList>
    </citation>
    <scope>NUCLEOTIDE SEQUENCE [LARGE SCALE GENOMIC DNA]</scope>
    <source>
        <strain evidence="8 9">cv. Zhongwan 6</strain>
    </source>
</reference>
<evidence type="ECO:0000313" key="8">
    <source>
        <dbReference type="EMBL" id="KAI5419616.1"/>
    </source>
</evidence>
<accession>A0A9D5AUD7</accession>
<proteinExistence type="predicted"/>
<feature type="compositionally biased region" description="Polar residues" evidence="6">
    <location>
        <begin position="184"/>
        <end position="201"/>
    </location>
</feature>
<evidence type="ECO:0000256" key="2">
    <source>
        <dbReference type="ARBA" id="ARBA00023015"/>
    </source>
</evidence>
<dbReference type="PANTHER" id="PTHR31945">
    <property type="entry name" value="TRANSCRIPTION FACTOR SCREAM2-RELATED"/>
    <property type="match status" value="1"/>
</dbReference>
<dbReference type="InterPro" id="IPR051358">
    <property type="entry name" value="TF_AMS/ICE1/BHLH6-like"/>
</dbReference>
<keyword evidence="5" id="KW-0175">Coiled coil</keyword>
<keyword evidence="2" id="KW-0805">Transcription regulation</keyword>
<dbReference type="PROSITE" id="PS50888">
    <property type="entry name" value="BHLH"/>
    <property type="match status" value="1"/>
</dbReference>
<evidence type="ECO:0000313" key="9">
    <source>
        <dbReference type="Proteomes" id="UP001058974"/>
    </source>
</evidence>